<dbReference type="PROSITE" id="PS50885">
    <property type="entry name" value="HAMP"/>
    <property type="match status" value="1"/>
</dbReference>
<dbReference type="GO" id="GO:0005886">
    <property type="term" value="C:plasma membrane"/>
    <property type="evidence" value="ECO:0007669"/>
    <property type="project" value="UniProtKB-SubCell"/>
</dbReference>
<dbReference type="NCBIfam" id="TIGR00254">
    <property type="entry name" value="GGDEF"/>
    <property type="match status" value="1"/>
</dbReference>
<dbReference type="Gene3D" id="3.20.20.450">
    <property type="entry name" value="EAL domain"/>
    <property type="match status" value="1"/>
</dbReference>
<accession>A0A917HL00</accession>
<dbReference type="PANTHER" id="PTHR44757:SF2">
    <property type="entry name" value="BIOFILM ARCHITECTURE MAINTENANCE PROTEIN MBAA"/>
    <property type="match status" value="1"/>
</dbReference>
<dbReference type="SUPFAM" id="SSF158472">
    <property type="entry name" value="HAMP domain-like"/>
    <property type="match status" value="1"/>
</dbReference>
<dbReference type="InterPro" id="IPR001633">
    <property type="entry name" value="EAL_dom"/>
</dbReference>
<dbReference type="EMBL" id="BMHY01000010">
    <property type="protein sequence ID" value="GGG81591.1"/>
    <property type="molecule type" value="Genomic_DNA"/>
</dbReference>
<evidence type="ECO:0000256" key="3">
    <source>
        <dbReference type="ARBA" id="ARBA00023136"/>
    </source>
</evidence>
<dbReference type="Pfam" id="PF00672">
    <property type="entry name" value="HAMP"/>
    <property type="match status" value="1"/>
</dbReference>
<dbReference type="CDD" id="cd01949">
    <property type="entry name" value="GGDEF"/>
    <property type="match status" value="1"/>
</dbReference>
<dbReference type="PROSITE" id="PS50887">
    <property type="entry name" value="GGDEF"/>
    <property type="match status" value="1"/>
</dbReference>
<dbReference type="PROSITE" id="PS50883">
    <property type="entry name" value="EAL"/>
    <property type="match status" value="1"/>
</dbReference>
<evidence type="ECO:0000259" key="7">
    <source>
        <dbReference type="PROSITE" id="PS50887"/>
    </source>
</evidence>
<keyword evidence="4" id="KW-0812">Transmembrane</keyword>
<comment type="caution">
    <text evidence="8">The sequence shown here is derived from an EMBL/GenBank/DDBJ whole genome shotgun (WGS) entry which is preliminary data.</text>
</comment>
<keyword evidence="3 4" id="KW-0472">Membrane</keyword>
<dbReference type="InterPro" id="IPR000160">
    <property type="entry name" value="GGDEF_dom"/>
</dbReference>
<dbReference type="SUPFAM" id="SSF55073">
    <property type="entry name" value="Nucleotide cyclase"/>
    <property type="match status" value="1"/>
</dbReference>
<feature type="domain" description="GGDEF" evidence="7">
    <location>
        <begin position="432"/>
        <end position="572"/>
    </location>
</feature>
<dbReference type="SMART" id="SM00267">
    <property type="entry name" value="GGDEF"/>
    <property type="match status" value="1"/>
</dbReference>
<feature type="domain" description="HAMP" evidence="6">
    <location>
        <begin position="342"/>
        <end position="394"/>
    </location>
</feature>
<dbReference type="AlphaFoldDB" id="A0A917HL00"/>
<evidence type="ECO:0000313" key="8">
    <source>
        <dbReference type="EMBL" id="GGG81591.1"/>
    </source>
</evidence>
<dbReference type="CDD" id="cd12913">
    <property type="entry name" value="PDC1_MCP_like"/>
    <property type="match status" value="1"/>
</dbReference>
<evidence type="ECO:0000313" key="9">
    <source>
        <dbReference type="Proteomes" id="UP000600247"/>
    </source>
</evidence>
<dbReference type="Pfam" id="PF00990">
    <property type="entry name" value="GGDEF"/>
    <property type="match status" value="1"/>
</dbReference>
<evidence type="ECO:0000256" key="4">
    <source>
        <dbReference type="SAM" id="Phobius"/>
    </source>
</evidence>
<comment type="subcellular location">
    <subcellularLocation>
        <location evidence="1">Cell membrane</location>
    </subcellularLocation>
</comment>
<gene>
    <name evidence="8" type="ORF">GCM10010918_43600</name>
</gene>
<dbReference type="InterPro" id="IPR003660">
    <property type="entry name" value="HAMP_dom"/>
</dbReference>
<organism evidence="8 9">
    <name type="scientific">Paenibacillus radicis</name>
    <name type="common">ex Gao et al. 2016</name>
    <dbReference type="NCBI Taxonomy" id="1737354"/>
    <lineage>
        <taxon>Bacteria</taxon>
        <taxon>Bacillati</taxon>
        <taxon>Bacillota</taxon>
        <taxon>Bacilli</taxon>
        <taxon>Bacillales</taxon>
        <taxon>Paenibacillaceae</taxon>
        <taxon>Paenibacillus</taxon>
    </lineage>
</organism>
<proteinExistence type="predicted"/>
<keyword evidence="9" id="KW-1185">Reference proteome</keyword>
<dbReference type="InterPro" id="IPR029787">
    <property type="entry name" value="Nucleotide_cyclase"/>
</dbReference>
<reference evidence="8 9" key="1">
    <citation type="journal article" date="2014" name="Int. J. Syst. Evol. Microbiol.">
        <title>Complete genome sequence of Corynebacterium casei LMG S-19264T (=DSM 44701T), isolated from a smear-ripened cheese.</title>
        <authorList>
            <consortium name="US DOE Joint Genome Institute (JGI-PGF)"/>
            <person name="Walter F."/>
            <person name="Albersmeier A."/>
            <person name="Kalinowski J."/>
            <person name="Ruckert C."/>
        </authorList>
    </citation>
    <scope>NUCLEOTIDE SEQUENCE [LARGE SCALE GENOMIC DNA]</scope>
    <source>
        <strain evidence="8 9">CGMCC 1.15286</strain>
    </source>
</reference>
<dbReference type="PANTHER" id="PTHR44757">
    <property type="entry name" value="DIGUANYLATE CYCLASE DGCP"/>
    <property type="match status" value="1"/>
</dbReference>
<dbReference type="Gene3D" id="3.30.70.270">
    <property type="match status" value="1"/>
</dbReference>
<evidence type="ECO:0000259" key="5">
    <source>
        <dbReference type="PROSITE" id="PS50883"/>
    </source>
</evidence>
<dbReference type="InterPro" id="IPR052155">
    <property type="entry name" value="Biofilm_reg_signaling"/>
</dbReference>
<dbReference type="SUPFAM" id="SSF141868">
    <property type="entry name" value="EAL domain-like"/>
    <property type="match status" value="1"/>
</dbReference>
<dbReference type="Pfam" id="PF22673">
    <property type="entry name" value="MCP-like_PDC_1"/>
    <property type="match status" value="1"/>
</dbReference>
<evidence type="ECO:0000256" key="1">
    <source>
        <dbReference type="ARBA" id="ARBA00004236"/>
    </source>
</evidence>
<dbReference type="SMART" id="SM00304">
    <property type="entry name" value="HAMP"/>
    <property type="match status" value="1"/>
</dbReference>
<dbReference type="InterPro" id="IPR043128">
    <property type="entry name" value="Rev_trsase/Diguanyl_cyclase"/>
</dbReference>
<feature type="domain" description="EAL" evidence="5">
    <location>
        <begin position="581"/>
        <end position="835"/>
    </location>
</feature>
<dbReference type="CDD" id="cd06225">
    <property type="entry name" value="HAMP"/>
    <property type="match status" value="1"/>
</dbReference>
<dbReference type="Gene3D" id="6.10.340.10">
    <property type="match status" value="1"/>
</dbReference>
<keyword evidence="2" id="KW-1003">Cell membrane</keyword>
<dbReference type="Gene3D" id="3.30.450.20">
    <property type="entry name" value="PAS domain"/>
    <property type="match status" value="2"/>
</dbReference>
<feature type="transmembrane region" description="Helical" evidence="4">
    <location>
        <begin position="318"/>
        <end position="340"/>
    </location>
</feature>
<dbReference type="FunFam" id="3.20.20.450:FF:000001">
    <property type="entry name" value="Cyclic di-GMP phosphodiesterase yahA"/>
    <property type="match status" value="1"/>
</dbReference>
<dbReference type="Pfam" id="PF00563">
    <property type="entry name" value="EAL"/>
    <property type="match status" value="1"/>
</dbReference>
<dbReference type="SMART" id="SM00052">
    <property type="entry name" value="EAL"/>
    <property type="match status" value="1"/>
</dbReference>
<protein>
    <recommendedName>
        <fullName evidence="10">EAL domain-containing protein</fullName>
    </recommendedName>
</protein>
<evidence type="ECO:0000256" key="2">
    <source>
        <dbReference type="ARBA" id="ARBA00022475"/>
    </source>
</evidence>
<evidence type="ECO:0000259" key="6">
    <source>
        <dbReference type="PROSITE" id="PS50885"/>
    </source>
</evidence>
<evidence type="ECO:0008006" key="10">
    <source>
        <dbReference type="Google" id="ProtNLM"/>
    </source>
</evidence>
<keyword evidence="4" id="KW-1133">Transmembrane helix</keyword>
<dbReference type="GO" id="GO:0007165">
    <property type="term" value="P:signal transduction"/>
    <property type="evidence" value="ECO:0007669"/>
    <property type="project" value="InterPro"/>
</dbReference>
<sequence>MKKMRLSIAQKLITALGALMLLSFALLVSIHLMKLYDANLREGELLAQTQSTAYIGRFSQSVNQTLTKLEMLRDTMLEMREDDAASRDTVVRLLEQMIEDNPYLLGTYTLWEPDAFDQSDATHRNASDHDDETGRFLPYVVRMNGMVQYMPLRHYEVPGEGDFYQIPKKTKKFTMMEPYDYEINGKKIMMTSFVFPIVDKGGRFLGIVGADFSLEMLSNEVGKLHPLDGYANIISSGNQYVVNSAYPDRVLQPYQPWSTFENPSLLKKNESSMSYDVDPNTSKKVLRIFYPIAIKDYTWHFELVIPKENMLKEFRNSLWNSIAISIAALIVMTVLMVLLVRKIVLQNIRKVAQVSAALAVGDLKQKLDIQTNDEFEHMADHFNRMIDYRKEAEDLIEFQATHDLLTGLPNRYGYTRHWESKMQSLQQGSIFSHSALLYIDLDRFKIINDTLDYSMGDLLLKQVAMRIVDVVNQNGTSDSVSGHVFRFGGDEFVVLLEDISHLHQAIMVGETILQVIAEPIRLKDRLFYMTASIGMSLQHELHDWTGDRLVKESDIALYLSKKQRNTSTLYSPSMNDVPKKEIVLENSLFAALEGEQFTLVYQPKIELSTGRVYGAEALLRWKHPELGMVSPLEFIPLAEKTGFIIPLGEWVLRKACKQIKQWEREGITPLSISVNMSMIQFQQKHIVHTIEKIIEEAGVKPEQIELELTESIFMDNPEHTLRILHELQMLGVKLSLDDFGTGYSSLSYLQNIPLHYLKLDKTFIHDIVGDIKKQMIFKSLIVIAHNLNMKVVTEGVERQEELDIIRKHKCDLVQGFFYSPPVPPDQFAALYESAISAEQ</sequence>
<dbReference type="CDD" id="cd01948">
    <property type="entry name" value="EAL"/>
    <property type="match status" value="1"/>
</dbReference>
<dbReference type="Proteomes" id="UP000600247">
    <property type="component" value="Unassembled WGS sequence"/>
</dbReference>
<dbReference type="InterPro" id="IPR035919">
    <property type="entry name" value="EAL_sf"/>
</dbReference>
<name>A0A917HL00_9BACL</name>